<name>A0A517SFH0_9PLAN</name>
<organism evidence="2 3">
    <name type="scientific">Caulifigura coniformis</name>
    <dbReference type="NCBI Taxonomy" id="2527983"/>
    <lineage>
        <taxon>Bacteria</taxon>
        <taxon>Pseudomonadati</taxon>
        <taxon>Planctomycetota</taxon>
        <taxon>Planctomycetia</taxon>
        <taxon>Planctomycetales</taxon>
        <taxon>Planctomycetaceae</taxon>
        <taxon>Caulifigura</taxon>
    </lineage>
</organism>
<dbReference type="RefSeq" id="WP_145030693.1">
    <property type="nucleotide sequence ID" value="NZ_CP036271.1"/>
</dbReference>
<evidence type="ECO:0000256" key="1">
    <source>
        <dbReference type="SAM" id="MobiDB-lite"/>
    </source>
</evidence>
<protein>
    <submittedName>
        <fullName evidence="2">Uncharacterized protein</fullName>
    </submittedName>
</protein>
<evidence type="ECO:0000313" key="3">
    <source>
        <dbReference type="Proteomes" id="UP000315700"/>
    </source>
</evidence>
<dbReference type="KEGG" id="ccos:Pan44_29140"/>
<sequence>MTLLIDSRLCINPDRIVIDYVRGLVGEVHLTTIVMGDVGSTASPRRRNSTRAYRAADPVDSGE</sequence>
<feature type="region of interest" description="Disordered" evidence="1">
    <location>
        <begin position="39"/>
        <end position="63"/>
    </location>
</feature>
<dbReference type="AlphaFoldDB" id="A0A517SFH0"/>
<dbReference type="InParanoid" id="A0A517SFH0"/>
<accession>A0A517SFH0</accession>
<keyword evidence="3" id="KW-1185">Reference proteome</keyword>
<dbReference type="Proteomes" id="UP000315700">
    <property type="component" value="Chromosome"/>
</dbReference>
<reference evidence="2 3" key="1">
    <citation type="submission" date="2019-02" db="EMBL/GenBank/DDBJ databases">
        <title>Deep-cultivation of Planctomycetes and their phenomic and genomic characterization uncovers novel biology.</title>
        <authorList>
            <person name="Wiegand S."/>
            <person name="Jogler M."/>
            <person name="Boedeker C."/>
            <person name="Pinto D."/>
            <person name="Vollmers J."/>
            <person name="Rivas-Marin E."/>
            <person name="Kohn T."/>
            <person name="Peeters S.H."/>
            <person name="Heuer A."/>
            <person name="Rast P."/>
            <person name="Oberbeckmann S."/>
            <person name="Bunk B."/>
            <person name="Jeske O."/>
            <person name="Meyerdierks A."/>
            <person name="Storesund J.E."/>
            <person name="Kallscheuer N."/>
            <person name="Luecker S."/>
            <person name="Lage O.M."/>
            <person name="Pohl T."/>
            <person name="Merkel B.J."/>
            <person name="Hornburger P."/>
            <person name="Mueller R.-W."/>
            <person name="Bruemmer F."/>
            <person name="Labrenz M."/>
            <person name="Spormann A.M."/>
            <person name="Op den Camp H."/>
            <person name="Overmann J."/>
            <person name="Amann R."/>
            <person name="Jetten M.S.M."/>
            <person name="Mascher T."/>
            <person name="Medema M.H."/>
            <person name="Devos D.P."/>
            <person name="Kaster A.-K."/>
            <person name="Ovreas L."/>
            <person name="Rohde M."/>
            <person name="Galperin M.Y."/>
            <person name="Jogler C."/>
        </authorList>
    </citation>
    <scope>NUCLEOTIDE SEQUENCE [LARGE SCALE GENOMIC DNA]</scope>
    <source>
        <strain evidence="2 3">Pan44</strain>
    </source>
</reference>
<evidence type="ECO:0000313" key="2">
    <source>
        <dbReference type="EMBL" id="QDT54875.1"/>
    </source>
</evidence>
<dbReference type="EMBL" id="CP036271">
    <property type="protein sequence ID" value="QDT54875.1"/>
    <property type="molecule type" value="Genomic_DNA"/>
</dbReference>
<proteinExistence type="predicted"/>
<gene>
    <name evidence="2" type="ORF">Pan44_29140</name>
</gene>